<comment type="catalytic activity">
    <reaction evidence="19">
        <text>hexanedioate(in) + 2-oxoglutarate(out) = hexanedioate(out) + 2-oxoglutarate(in)</text>
        <dbReference type="Rhea" id="RHEA:71743"/>
        <dbReference type="ChEBI" id="CHEBI:16810"/>
        <dbReference type="ChEBI" id="CHEBI:17128"/>
    </reaction>
</comment>
<evidence type="ECO:0000256" key="7">
    <source>
        <dbReference type="ARBA" id="ARBA00022989"/>
    </source>
</evidence>
<keyword evidence="5" id="KW-0677">Repeat</keyword>
<keyword evidence="3 21" id="KW-0813">Transport</keyword>
<evidence type="ECO:0000256" key="9">
    <source>
        <dbReference type="ARBA" id="ARBA00023136"/>
    </source>
</evidence>
<dbReference type="PANTHER" id="PTHR46356">
    <property type="entry name" value="MITOCHONDRIAL 2-OXODICARBOXYLATE CARRIER"/>
    <property type="match status" value="1"/>
</dbReference>
<evidence type="ECO:0000256" key="3">
    <source>
        <dbReference type="ARBA" id="ARBA00022448"/>
    </source>
</evidence>
<evidence type="ECO:0000256" key="4">
    <source>
        <dbReference type="ARBA" id="ARBA00022692"/>
    </source>
</evidence>
<keyword evidence="23" id="KW-1185">Reference proteome</keyword>
<proteinExistence type="inferred from homology"/>
<keyword evidence="6" id="KW-0999">Mitochondrion inner membrane</keyword>
<sequence length="295" mass="32745">QMASEKKLPSAATVAAINFASGGFAGFVEVCIMHPVDLVKTRYQVYPDTNASIVTCFRDMYRAEGFLSYYKGILPPLLAETPKRAVKFFTFEEYKRLFKALPISSALVYSGAGFMSGFTEAFVINPFERVKVLLQSQKQQYALQDSTWSTVRKIVRTDGLGLRGLNLGLTATIGRHAVFNCFYFGIYFTGLEATQASALPGRLDIARKFLIGFSAGTLASCINIPFDVAKSRIQGPQGKTKYRACFQTIGLVYREEGWRALYRGLIPKIIRLGPGGAIMLLVFEYTSAYLTSRIM</sequence>
<comment type="catalytic activity">
    <reaction evidence="14">
        <text>heptanedioate(in) + 2-oxoglutarate(out) = heptanedioate(out) + 2-oxoglutarate(in)</text>
        <dbReference type="Rhea" id="RHEA:71759"/>
        <dbReference type="ChEBI" id="CHEBI:16810"/>
        <dbReference type="ChEBI" id="CHEBI:36165"/>
    </reaction>
</comment>
<dbReference type="Pfam" id="PF00153">
    <property type="entry name" value="Mito_carr"/>
    <property type="match status" value="3"/>
</dbReference>
<evidence type="ECO:0000256" key="2">
    <source>
        <dbReference type="ARBA" id="ARBA00006375"/>
    </source>
</evidence>
<feature type="repeat" description="Solcar" evidence="20">
    <location>
        <begin position="13"/>
        <end position="97"/>
    </location>
</feature>
<evidence type="ECO:0000256" key="20">
    <source>
        <dbReference type="PROSITE-ProRule" id="PRU00282"/>
    </source>
</evidence>
<evidence type="ECO:0000256" key="12">
    <source>
        <dbReference type="ARBA" id="ARBA00041874"/>
    </source>
</evidence>
<comment type="catalytic activity">
    <reaction evidence="16">
        <text>L-2-aminoadipate(in) + 2-oxoglutarate(out) = L-2-aminoadipate(out) + 2-oxoglutarate(in)</text>
        <dbReference type="Rhea" id="RHEA:71747"/>
        <dbReference type="ChEBI" id="CHEBI:16810"/>
        <dbReference type="ChEBI" id="CHEBI:58672"/>
    </reaction>
</comment>
<dbReference type="STRING" id="282301.A0A267F791"/>
<evidence type="ECO:0000256" key="11">
    <source>
        <dbReference type="ARBA" id="ARBA00039747"/>
    </source>
</evidence>
<evidence type="ECO:0000256" key="17">
    <source>
        <dbReference type="ARBA" id="ARBA00048581"/>
    </source>
</evidence>
<name>A0A267F791_9PLAT</name>
<keyword evidence="7" id="KW-1133">Transmembrane helix</keyword>
<evidence type="ECO:0000256" key="19">
    <source>
        <dbReference type="ARBA" id="ARBA00048998"/>
    </source>
</evidence>
<dbReference type="GO" id="GO:0005743">
    <property type="term" value="C:mitochondrial inner membrane"/>
    <property type="evidence" value="ECO:0007669"/>
    <property type="project" value="UniProtKB-SubCell"/>
</dbReference>
<dbReference type="PANTHER" id="PTHR46356:SF1">
    <property type="entry name" value="MITOCHONDRIAL 2-OXODICARBOXYLATE CARRIER"/>
    <property type="match status" value="1"/>
</dbReference>
<evidence type="ECO:0000256" key="8">
    <source>
        <dbReference type="ARBA" id="ARBA00023128"/>
    </source>
</evidence>
<dbReference type="Gene3D" id="1.50.40.10">
    <property type="entry name" value="Mitochondrial carrier domain"/>
    <property type="match status" value="1"/>
</dbReference>
<evidence type="ECO:0000256" key="6">
    <source>
        <dbReference type="ARBA" id="ARBA00022792"/>
    </source>
</evidence>
<comment type="subcellular location">
    <subcellularLocation>
        <location evidence="1">Mitochondrion inner membrane</location>
        <topology evidence="1">Multi-pass membrane protein</topology>
    </subcellularLocation>
</comment>
<gene>
    <name evidence="22" type="ORF">BOX15_Mlig012135g1</name>
</gene>
<evidence type="ECO:0000256" key="16">
    <source>
        <dbReference type="ARBA" id="ARBA00048303"/>
    </source>
</evidence>
<keyword evidence="9 20" id="KW-0472">Membrane</keyword>
<feature type="repeat" description="Solcar" evidence="20">
    <location>
        <begin position="203"/>
        <end position="289"/>
    </location>
</feature>
<organism evidence="22 23">
    <name type="scientific">Macrostomum lignano</name>
    <dbReference type="NCBI Taxonomy" id="282301"/>
    <lineage>
        <taxon>Eukaryota</taxon>
        <taxon>Metazoa</taxon>
        <taxon>Spiralia</taxon>
        <taxon>Lophotrochozoa</taxon>
        <taxon>Platyhelminthes</taxon>
        <taxon>Rhabditophora</taxon>
        <taxon>Macrostomorpha</taxon>
        <taxon>Macrostomida</taxon>
        <taxon>Macrostomidae</taxon>
        <taxon>Macrostomum</taxon>
    </lineage>
</organism>
<keyword evidence="8" id="KW-0496">Mitochondrion</keyword>
<evidence type="ECO:0000256" key="21">
    <source>
        <dbReference type="RuleBase" id="RU000488"/>
    </source>
</evidence>
<keyword evidence="4 20" id="KW-0812">Transmembrane</keyword>
<evidence type="ECO:0000256" key="15">
    <source>
        <dbReference type="ARBA" id="ARBA00048003"/>
    </source>
</evidence>
<feature type="repeat" description="Solcar" evidence="20">
    <location>
        <begin position="104"/>
        <end position="193"/>
    </location>
</feature>
<dbReference type="InterPro" id="IPR018108">
    <property type="entry name" value="MCP_transmembrane"/>
</dbReference>
<comment type="similarity">
    <text evidence="2 21">Belongs to the mitochondrial carrier (TC 2.A.29) family.</text>
</comment>
<comment type="catalytic activity">
    <reaction evidence="10">
        <text>2-oxoadipate(in) + 2-oxoglutarate(out) = 2-oxoadipate(out) + 2-oxoglutarate(in)</text>
        <dbReference type="Rhea" id="RHEA:71739"/>
        <dbReference type="ChEBI" id="CHEBI:16810"/>
        <dbReference type="ChEBI" id="CHEBI:57499"/>
    </reaction>
</comment>
<protein>
    <recommendedName>
        <fullName evidence="11">Mitochondrial 2-oxodicarboxylate carrier</fullName>
    </recommendedName>
    <alternativeName>
        <fullName evidence="12">Solute carrier family 25 member 21</fullName>
    </alternativeName>
</protein>
<evidence type="ECO:0000256" key="14">
    <source>
        <dbReference type="ARBA" id="ARBA00047537"/>
    </source>
</evidence>
<dbReference type="SUPFAM" id="SSF103506">
    <property type="entry name" value="Mitochondrial carrier"/>
    <property type="match status" value="1"/>
</dbReference>
<reference evidence="22 23" key="1">
    <citation type="submission" date="2017-06" db="EMBL/GenBank/DDBJ databases">
        <title>A platform for efficient transgenesis in Macrostomum lignano, a flatworm model organism for stem cell research.</title>
        <authorList>
            <person name="Berezikov E."/>
        </authorList>
    </citation>
    <scope>NUCLEOTIDE SEQUENCE [LARGE SCALE GENOMIC DNA]</scope>
    <source>
        <strain evidence="22">DV1</strain>
        <tissue evidence="22">Whole organism</tissue>
    </source>
</reference>
<comment type="caution">
    <text evidence="22">The sequence shown here is derived from an EMBL/GenBank/DDBJ whole genome shotgun (WGS) entry which is preliminary data.</text>
</comment>
<evidence type="ECO:0000256" key="13">
    <source>
        <dbReference type="ARBA" id="ARBA00046087"/>
    </source>
</evidence>
<evidence type="ECO:0000313" key="23">
    <source>
        <dbReference type="Proteomes" id="UP000215902"/>
    </source>
</evidence>
<feature type="non-terminal residue" evidence="22">
    <location>
        <position position="1"/>
    </location>
</feature>
<dbReference type="InterPro" id="IPR051752">
    <property type="entry name" value="Mito_2-oxodicarb_carrier"/>
</dbReference>
<comment type="catalytic activity">
    <reaction evidence="15">
        <text>citrate(in) + 2-oxoglutarate(out) = citrate(out) + 2-oxoglutarate(in)</text>
        <dbReference type="Rhea" id="RHEA:71763"/>
        <dbReference type="ChEBI" id="CHEBI:16810"/>
        <dbReference type="ChEBI" id="CHEBI:16947"/>
    </reaction>
</comment>
<dbReference type="EMBL" id="NIVC01001306">
    <property type="protein sequence ID" value="PAA69626.1"/>
    <property type="molecule type" value="Genomic_DNA"/>
</dbReference>
<evidence type="ECO:0000256" key="18">
    <source>
        <dbReference type="ARBA" id="ARBA00048920"/>
    </source>
</evidence>
<comment type="function">
    <text evidence="13">Transports dicarboxylates across the inner membranes of mitochondria by a counter-exchange mechanism. Can transport 2-oxoadipate (2-oxohexanedioate), 2-oxoglutarate, adipate (hexanedioate), glutarate, and to a lesser extent, pimelate (heptanedioate), 2-oxopimelate (2-oxoheptanedioate), 2-aminoadipate (2-aminohexanedioate), oxaloacetate, and citrate. Plays a central role in catabolism of lysine, hydroxylysine, and tryptophan, by transporting common metabolite intermediates (such as 2-oxoadipate) into the mitochondria, where it is converted into acetyl-CoA and can enter the citric acid (TCA) cycle.</text>
</comment>
<evidence type="ECO:0000256" key="5">
    <source>
        <dbReference type="ARBA" id="ARBA00022737"/>
    </source>
</evidence>
<dbReference type="InterPro" id="IPR023395">
    <property type="entry name" value="MCP_dom_sf"/>
</dbReference>
<comment type="catalytic activity">
    <reaction evidence="18">
        <text>glutarate(in) + 2-oxoglutarate(out) = glutarate(out) + 2-oxoglutarate(in)</text>
        <dbReference type="Rhea" id="RHEA:71751"/>
        <dbReference type="ChEBI" id="CHEBI:16810"/>
        <dbReference type="ChEBI" id="CHEBI:30921"/>
    </reaction>
</comment>
<dbReference type="PROSITE" id="PS50920">
    <property type="entry name" value="SOLCAR"/>
    <property type="match status" value="3"/>
</dbReference>
<dbReference type="Proteomes" id="UP000215902">
    <property type="component" value="Unassembled WGS sequence"/>
</dbReference>
<dbReference type="OrthoDB" id="434783at2759"/>
<evidence type="ECO:0000256" key="1">
    <source>
        <dbReference type="ARBA" id="ARBA00004448"/>
    </source>
</evidence>
<evidence type="ECO:0000313" key="22">
    <source>
        <dbReference type="EMBL" id="PAA69626.1"/>
    </source>
</evidence>
<accession>A0A267F791</accession>
<dbReference type="AlphaFoldDB" id="A0A267F791"/>
<evidence type="ECO:0000256" key="10">
    <source>
        <dbReference type="ARBA" id="ARBA00036018"/>
    </source>
</evidence>
<comment type="catalytic activity">
    <reaction evidence="17">
        <text>2-oxoheptanedioate(in) + 2-oxoglutarate(out) = 2-oxoheptanedioate(out) + 2-oxoglutarate(in)</text>
        <dbReference type="Rhea" id="RHEA:71755"/>
        <dbReference type="ChEBI" id="CHEBI:16810"/>
        <dbReference type="ChEBI" id="CHEBI:72701"/>
    </reaction>
</comment>